<reference evidence="2 3" key="1">
    <citation type="submission" date="2023-05" db="EMBL/GenBank/DDBJ databases">
        <title>B98-5 Cell Line De Novo Hybrid Assembly: An Optical Mapping Approach.</title>
        <authorList>
            <person name="Kananen K."/>
            <person name="Auerbach J.A."/>
            <person name="Kautto E."/>
            <person name="Blachly J.S."/>
        </authorList>
    </citation>
    <scope>NUCLEOTIDE SEQUENCE [LARGE SCALE GENOMIC DNA]</scope>
    <source>
        <strain evidence="2">B95-8</strain>
        <tissue evidence="2">Cell line</tissue>
    </source>
</reference>
<dbReference type="Proteomes" id="UP001266305">
    <property type="component" value="Unassembled WGS sequence"/>
</dbReference>
<evidence type="ECO:0000313" key="3">
    <source>
        <dbReference type="Proteomes" id="UP001266305"/>
    </source>
</evidence>
<name>A0ABQ9VNQ6_SAGOE</name>
<gene>
    <name evidence="2" type="ORF">P7K49_009944</name>
</gene>
<organism evidence="2 3">
    <name type="scientific">Saguinus oedipus</name>
    <name type="common">Cotton-top tamarin</name>
    <name type="synonym">Oedipomidas oedipus</name>
    <dbReference type="NCBI Taxonomy" id="9490"/>
    <lineage>
        <taxon>Eukaryota</taxon>
        <taxon>Metazoa</taxon>
        <taxon>Chordata</taxon>
        <taxon>Craniata</taxon>
        <taxon>Vertebrata</taxon>
        <taxon>Euteleostomi</taxon>
        <taxon>Mammalia</taxon>
        <taxon>Eutheria</taxon>
        <taxon>Euarchontoglires</taxon>
        <taxon>Primates</taxon>
        <taxon>Haplorrhini</taxon>
        <taxon>Platyrrhini</taxon>
        <taxon>Cebidae</taxon>
        <taxon>Callitrichinae</taxon>
        <taxon>Saguinus</taxon>
    </lineage>
</organism>
<feature type="region of interest" description="Disordered" evidence="1">
    <location>
        <begin position="48"/>
        <end position="81"/>
    </location>
</feature>
<evidence type="ECO:0000313" key="2">
    <source>
        <dbReference type="EMBL" id="KAK2110198.1"/>
    </source>
</evidence>
<comment type="caution">
    <text evidence="2">The sequence shown here is derived from an EMBL/GenBank/DDBJ whole genome shotgun (WGS) entry which is preliminary data.</text>
</comment>
<proteinExistence type="predicted"/>
<sequence length="119" mass="13350">MSIDVKEEAALFLKTLAVQGYRWVLPDRPRPRCPTEAWANDSNCAAETQGLTGKWKPARDQPPSDALHDNRHLATAPPRPLRREQRASLLCYVATSGVRHCGAPEVASDFCQKSRKWLL</sequence>
<keyword evidence="3" id="KW-1185">Reference proteome</keyword>
<accession>A0ABQ9VNQ6</accession>
<evidence type="ECO:0000256" key="1">
    <source>
        <dbReference type="SAM" id="MobiDB-lite"/>
    </source>
</evidence>
<protein>
    <submittedName>
        <fullName evidence="2">Uncharacterized protein</fullName>
    </submittedName>
</protein>
<dbReference type="EMBL" id="JASSZA010000005">
    <property type="protein sequence ID" value="KAK2110198.1"/>
    <property type="molecule type" value="Genomic_DNA"/>
</dbReference>